<dbReference type="RefSeq" id="WP_056934428.1">
    <property type="nucleotide sequence ID" value="NZ_CP013050.1"/>
</dbReference>
<evidence type="ECO:0000256" key="3">
    <source>
        <dbReference type="ARBA" id="ARBA00022448"/>
    </source>
</evidence>
<evidence type="ECO:0000313" key="12">
    <source>
        <dbReference type="Proteomes" id="UP000066042"/>
    </source>
</evidence>
<evidence type="ECO:0000256" key="4">
    <source>
        <dbReference type="ARBA" id="ARBA00022475"/>
    </source>
</evidence>
<dbReference type="PANTHER" id="PTHR43553">
    <property type="entry name" value="HEAVY METAL TRANSPORTER"/>
    <property type="match status" value="1"/>
</dbReference>
<name>A0A0S1XDZ2_THEBA</name>
<evidence type="ECO:0000256" key="8">
    <source>
        <dbReference type="ARBA" id="ARBA00023136"/>
    </source>
</evidence>
<dbReference type="AlphaFoldDB" id="A0A0S1XDZ2"/>
<comment type="function">
    <text evidence="9">Probably part of an ABC transporter complex. Responsible for energy coupling to the transport system.</text>
</comment>
<comment type="similarity">
    <text evidence="2">Belongs to the ABC transporter superfamily.</text>
</comment>
<dbReference type="SMART" id="SM00382">
    <property type="entry name" value="AAA"/>
    <property type="match status" value="1"/>
</dbReference>
<organism evidence="11 12">
    <name type="scientific">Thermococcus barophilus</name>
    <dbReference type="NCBI Taxonomy" id="55802"/>
    <lineage>
        <taxon>Archaea</taxon>
        <taxon>Methanobacteriati</taxon>
        <taxon>Methanobacteriota</taxon>
        <taxon>Thermococci</taxon>
        <taxon>Thermococcales</taxon>
        <taxon>Thermococcaceae</taxon>
        <taxon>Thermococcus</taxon>
    </lineage>
</organism>
<keyword evidence="5" id="KW-0547">Nucleotide-binding</keyword>
<dbReference type="InterPro" id="IPR017871">
    <property type="entry name" value="ABC_transporter-like_CS"/>
</dbReference>
<dbReference type="GO" id="GO:0005524">
    <property type="term" value="F:ATP binding"/>
    <property type="evidence" value="ECO:0007669"/>
    <property type="project" value="UniProtKB-KW"/>
</dbReference>
<reference evidence="11 12" key="1">
    <citation type="journal article" date="2016" name="Genome Announc.">
        <title>Complete genome sequence of the hyperthermophilic and piezophilic archaeon Thermococcus barophilus Ch5, capable of growth at the expense of hydrogenogenesis from carbon monoxide and formate.</title>
        <authorList>
            <person name="Oger P."/>
            <person name="Sokolova T.G."/>
            <person name="Kozhevnikova D.A."/>
            <person name="Taranov E.A."/>
            <person name="Vannier P."/>
            <person name="Lee H.S."/>
            <person name="Kwon K.K."/>
            <person name="Kang S.G."/>
            <person name="Lee J.H."/>
            <person name="Bonch-Osmolovskaya E.A."/>
            <person name="Lebedinsky A.V."/>
        </authorList>
    </citation>
    <scope>NUCLEOTIDE SEQUENCE [LARGE SCALE GENOMIC DNA]</scope>
    <source>
        <strain evidence="12">Ch5</strain>
    </source>
</reference>
<dbReference type="GO" id="GO:0042626">
    <property type="term" value="F:ATPase-coupled transmembrane transporter activity"/>
    <property type="evidence" value="ECO:0007669"/>
    <property type="project" value="TreeGrafter"/>
</dbReference>
<dbReference type="InterPro" id="IPR027417">
    <property type="entry name" value="P-loop_NTPase"/>
</dbReference>
<evidence type="ECO:0000256" key="6">
    <source>
        <dbReference type="ARBA" id="ARBA00022840"/>
    </source>
</evidence>
<feature type="domain" description="ABC transporter" evidence="10">
    <location>
        <begin position="2"/>
        <end position="234"/>
    </location>
</feature>
<comment type="subcellular location">
    <subcellularLocation>
        <location evidence="1">Cell membrane</location>
    </subcellularLocation>
</comment>
<dbReference type="GO" id="GO:0043190">
    <property type="term" value="C:ATP-binding cassette (ABC) transporter complex"/>
    <property type="evidence" value="ECO:0007669"/>
    <property type="project" value="TreeGrafter"/>
</dbReference>
<evidence type="ECO:0000256" key="5">
    <source>
        <dbReference type="ARBA" id="ARBA00022741"/>
    </source>
</evidence>
<dbReference type="Gene3D" id="3.40.50.300">
    <property type="entry name" value="P-loop containing nucleotide triphosphate hydrolases"/>
    <property type="match status" value="1"/>
</dbReference>
<gene>
    <name evidence="11" type="ORF">TBCH5v1_2041</name>
</gene>
<sequence>MIEVKNLWHIYEGKRIALKNVSLSFGNEIVALVGPNGSGKTTLAKHFNGLLKPTKGEVFIDGINTKNASVAELSRIVGYVFQNPENMFFEENVFKEVAFGPKNLGLSGEALEERVKWALRIVNLSGYEDRSPYSLSGGEKQRLTIACILAMKPKYVILDEPTTGLDEKSSKSVKEVIKKLRKEGHGIMLITHDMELVLELAERVVLLYDGIKVFDGSVDEFFQLNLRNYEMEIPELLRISKSLGISFVRNVDEFVNFLLERVGT</sequence>
<evidence type="ECO:0000313" key="11">
    <source>
        <dbReference type="EMBL" id="ALM75944.1"/>
    </source>
</evidence>
<dbReference type="GeneID" id="26137270"/>
<keyword evidence="8" id="KW-0472">Membrane</keyword>
<evidence type="ECO:0000256" key="7">
    <source>
        <dbReference type="ARBA" id="ARBA00022967"/>
    </source>
</evidence>
<dbReference type="PROSITE" id="PS50893">
    <property type="entry name" value="ABC_TRANSPORTER_2"/>
    <property type="match status" value="1"/>
</dbReference>
<keyword evidence="7" id="KW-1278">Translocase</keyword>
<dbReference type="Proteomes" id="UP000066042">
    <property type="component" value="Chromosome"/>
</dbReference>
<evidence type="ECO:0000256" key="2">
    <source>
        <dbReference type="ARBA" id="ARBA00005417"/>
    </source>
</evidence>
<dbReference type="FunFam" id="3.40.50.300:FF:000224">
    <property type="entry name" value="Energy-coupling factor transporter ATP-binding protein EcfA"/>
    <property type="match status" value="1"/>
</dbReference>
<dbReference type="PANTHER" id="PTHR43553:SF25">
    <property type="entry name" value="ABC-TYPE COBALT TRANSPORT SYSTEM, ATPASE COMPONENT"/>
    <property type="match status" value="1"/>
</dbReference>
<dbReference type="CDD" id="cd03225">
    <property type="entry name" value="ABC_cobalt_CbiO_domain1"/>
    <property type="match status" value="1"/>
</dbReference>
<evidence type="ECO:0000256" key="9">
    <source>
        <dbReference type="ARBA" id="ARBA00025157"/>
    </source>
</evidence>
<dbReference type="InterPro" id="IPR003439">
    <property type="entry name" value="ABC_transporter-like_ATP-bd"/>
</dbReference>
<evidence type="ECO:0000256" key="1">
    <source>
        <dbReference type="ARBA" id="ARBA00004236"/>
    </source>
</evidence>
<dbReference type="PROSITE" id="PS00211">
    <property type="entry name" value="ABC_TRANSPORTER_1"/>
    <property type="match status" value="1"/>
</dbReference>
<dbReference type="EMBL" id="CP013050">
    <property type="protein sequence ID" value="ALM75944.1"/>
    <property type="molecule type" value="Genomic_DNA"/>
</dbReference>
<dbReference type="PATRIC" id="fig|55802.8.peg.2023"/>
<dbReference type="Pfam" id="PF00005">
    <property type="entry name" value="ABC_tran"/>
    <property type="match status" value="1"/>
</dbReference>
<dbReference type="InterPro" id="IPR003593">
    <property type="entry name" value="AAA+_ATPase"/>
</dbReference>
<proteinExistence type="inferred from homology"/>
<dbReference type="InterPro" id="IPR050095">
    <property type="entry name" value="ECF_ABC_transporter_ATP-bd"/>
</dbReference>
<evidence type="ECO:0000259" key="10">
    <source>
        <dbReference type="PROSITE" id="PS50893"/>
    </source>
</evidence>
<accession>A0A0S1XDZ2</accession>
<dbReference type="GO" id="GO:0016887">
    <property type="term" value="F:ATP hydrolysis activity"/>
    <property type="evidence" value="ECO:0007669"/>
    <property type="project" value="InterPro"/>
</dbReference>
<keyword evidence="3" id="KW-0813">Transport</keyword>
<protein>
    <submittedName>
        <fullName evidence="11">ECF transporter ATPase</fullName>
    </submittedName>
</protein>
<dbReference type="InterPro" id="IPR015856">
    <property type="entry name" value="ABC_transpr_CbiO/EcfA_su"/>
</dbReference>
<dbReference type="STRING" id="55802.TBCH5v1_2041"/>
<keyword evidence="4" id="KW-1003">Cell membrane</keyword>
<keyword evidence="6" id="KW-0067">ATP-binding</keyword>
<dbReference type="SUPFAM" id="SSF52540">
    <property type="entry name" value="P-loop containing nucleoside triphosphate hydrolases"/>
    <property type="match status" value="1"/>
</dbReference>